<evidence type="ECO:0000313" key="5">
    <source>
        <dbReference type="Proteomes" id="UP000187486"/>
    </source>
</evidence>
<dbReference type="InterPro" id="IPR046373">
    <property type="entry name" value="Acyl-CoA_Oxase/DH_mid-dom_sf"/>
</dbReference>
<dbReference type="STRING" id="76021.BS329_21035"/>
<dbReference type="PANTHER" id="PTHR43884">
    <property type="entry name" value="ACYL-COA DEHYDROGENASE"/>
    <property type="match status" value="1"/>
</dbReference>
<feature type="domain" description="Acyl-CoA dehydrogenase/oxidase N-terminal" evidence="2">
    <location>
        <begin position="15"/>
        <end position="106"/>
    </location>
</feature>
<proteinExistence type="predicted"/>
<dbReference type="RefSeq" id="WP_076162960.1">
    <property type="nucleotide sequence ID" value="NZ_JBEZVB010000040.1"/>
</dbReference>
<keyword evidence="5" id="KW-1185">Reference proteome</keyword>
<dbReference type="InterPro" id="IPR037069">
    <property type="entry name" value="AcylCoA_DH/ox_N_sf"/>
</dbReference>
<dbReference type="GO" id="GO:0050660">
    <property type="term" value="F:flavin adenine dinucleotide binding"/>
    <property type="evidence" value="ECO:0007669"/>
    <property type="project" value="InterPro"/>
</dbReference>
<dbReference type="Pfam" id="PF08028">
    <property type="entry name" value="Acyl-CoA_dh_2"/>
    <property type="match status" value="1"/>
</dbReference>
<dbReference type="EMBL" id="MQUQ01000011">
    <property type="protein sequence ID" value="OLZ50104.1"/>
    <property type="molecule type" value="Genomic_DNA"/>
</dbReference>
<dbReference type="OrthoDB" id="2986495at2"/>
<gene>
    <name evidence="4" type="ORF">BS329_21035</name>
</gene>
<accession>A0A1R0KR40</accession>
<dbReference type="GO" id="GO:0003995">
    <property type="term" value="F:acyl-CoA dehydrogenase activity"/>
    <property type="evidence" value="ECO:0007669"/>
    <property type="project" value="TreeGrafter"/>
</dbReference>
<dbReference type="Gene3D" id="1.10.540.10">
    <property type="entry name" value="Acyl-CoA dehydrogenase/oxidase, N-terminal domain"/>
    <property type="match status" value="1"/>
</dbReference>
<dbReference type="Gene3D" id="2.40.110.10">
    <property type="entry name" value="Butyryl-CoA Dehydrogenase, subunit A, domain 2"/>
    <property type="match status" value="1"/>
</dbReference>
<keyword evidence="1" id="KW-0560">Oxidoreductase</keyword>
<evidence type="ECO:0000313" key="4">
    <source>
        <dbReference type="EMBL" id="OLZ50104.1"/>
    </source>
</evidence>
<dbReference type="Pfam" id="PF02771">
    <property type="entry name" value="Acyl-CoA_dh_N"/>
    <property type="match status" value="1"/>
</dbReference>
<dbReference type="InterPro" id="IPR009100">
    <property type="entry name" value="AcylCoA_DH/oxidase_NM_dom_sf"/>
</dbReference>
<dbReference type="Proteomes" id="UP000187486">
    <property type="component" value="Unassembled WGS sequence"/>
</dbReference>
<dbReference type="Gene3D" id="1.20.140.10">
    <property type="entry name" value="Butyryl-CoA Dehydrogenase, subunit A, domain 3"/>
    <property type="match status" value="1"/>
</dbReference>
<dbReference type="InterPro" id="IPR013107">
    <property type="entry name" value="Acyl-CoA_DH_C"/>
</dbReference>
<comment type="caution">
    <text evidence="4">The sequence shown here is derived from an EMBL/GenBank/DDBJ whole genome shotgun (WGS) entry which is preliminary data.</text>
</comment>
<evidence type="ECO:0000259" key="3">
    <source>
        <dbReference type="Pfam" id="PF08028"/>
    </source>
</evidence>
<dbReference type="SUPFAM" id="SSF47203">
    <property type="entry name" value="Acyl-CoA dehydrogenase C-terminal domain-like"/>
    <property type="match status" value="1"/>
</dbReference>
<protein>
    <submittedName>
        <fullName evidence="4">Acyl-CoA dehydrogenase</fullName>
    </submittedName>
</protein>
<sequence length="381" mass="40479">MTAADAVEQVRIAAEREADAADREARFPVAALEAMRATGLLGMMVPKEHGGLGGSIGDLVEATVALGRTDMSVAMIFAMHGQQVAALAGYAEGDLRERALTEIAEGRCYVASVTTEIKGGGLLDSDARTRLDDGLLRLDRSAPIVTGGLHADAFLVTMRSPGAASPNEVDLVWVERDQVSVAPLGGWQPLGMRATESGPMRLTGDVPASQVVGGHGAFPGIAAALFAPLAHLGWAAAWLGTAVGAYSRLLRHLRSAAGRKRFDPGSDLALVRLASVRSRLDVTNAVLRHTARAVESTEDPTELSTQLLVNTLKTHAARECFAAVDEMIEIVGLKHGYFADSELRLERSFRDLRSASLNYSDDRLRKTNGALALRDPAVRLA</sequence>
<evidence type="ECO:0000259" key="2">
    <source>
        <dbReference type="Pfam" id="PF02771"/>
    </source>
</evidence>
<feature type="domain" description="Acyl-CoA dehydrogenase C-terminal" evidence="3">
    <location>
        <begin position="233"/>
        <end position="354"/>
    </location>
</feature>
<reference evidence="4 5" key="1">
    <citation type="submission" date="2016-01" db="EMBL/GenBank/DDBJ databases">
        <title>Amycolatopsis coloradensis genome sequencing and assembly.</title>
        <authorList>
            <person name="Mayilraj S."/>
        </authorList>
    </citation>
    <scope>NUCLEOTIDE SEQUENCE [LARGE SCALE GENOMIC DNA]</scope>
    <source>
        <strain evidence="4 5">DSM 44225</strain>
    </source>
</reference>
<dbReference type="SUPFAM" id="SSF56645">
    <property type="entry name" value="Acyl-CoA dehydrogenase NM domain-like"/>
    <property type="match status" value="1"/>
</dbReference>
<evidence type="ECO:0000256" key="1">
    <source>
        <dbReference type="ARBA" id="ARBA00023002"/>
    </source>
</evidence>
<dbReference type="InterPro" id="IPR036250">
    <property type="entry name" value="AcylCo_DH-like_C"/>
</dbReference>
<name>A0A1R0KR40_9PSEU</name>
<dbReference type="InterPro" id="IPR013786">
    <property type="entry name" value="AcylCoA_DH/ox_N"/>
</dbReference>
<dbReference type="AlphaFoldDB" id="A0A1R0KR40"/>
<dbReference type="PIRSF" id="PIRSF016578">
    <property type="entry name" value="HsaA"/>
    <property type="match status" value="1"/>
</dbReference>
<organism evidence="4 5">
    <name type="scientific">Amycolatopsis coloradensis</name>
    <dbReference type="NCBI Taxonomy" id="76021"/>
    <lineage>
        <taxon>Bacteria</taxon>
        <taxon>Bacillati</taxon>
        <taxon>Actinomycetota</taxon>
        <taxon>Actinomycetes</taxon>
        <taxon>Pseudonocardiales</taxon>
        <taxon>Pseudonocardiaceae</taxon>
        <taxon>Amycolatopsis</taxon>
    </lineage>
</organism>
<dbReference type="PANTHER" id="PTHR43884:SF12">
    <property type="entry name" value="ISOVALERYL-COA DEHYDROGENASE, MITOCHONDRIAL-RELATED"/>
    <property type="match status" value="1"/>
</dbReference>